<evidence type="ECO:0008006" key="2">
    <source>
        <dbReference type="Google" id="ProtNLM"/>
    </source>
</evidence>
<proteinExistence type="predicted"/>
<evidence type="ECO:0000313" key="1">
    <source>
        <dbReference type="EMBL" id="KKN02726.1"/>
    </source>
</evidence>
<name>A0A0F9PNQ5_9ZZZZ</name>
<protein>
    <recommendedName>
        <fullName evidence="2">CBM-cenC domain-containing protein</fullName>
    </recommendedName>
</protein>
<dbReference type="EMBL" id="LAZR01005116">
    <property type="protein sequence ID" value="KKN02726.1"/>
    <property type="molecule type" value="Genomic_DNA"/>
</dbReference>
<sequence>MVVLDKDDVVRGIITFPKENIPKAEFFIKKTITVVEDDEISITGNYTTEGGTSDEVVFAGRIDDVDLSDVQKVKVISKAEEINTIRPNEKYYGYTETILGNLINNYCNEITCAKTQTTLTLRPDADIVVGAWDDPAPGNNNNIMFDDINEAGAANGEYIKSNSGGMLELTFSDHGLSSDFHYFIYRIDLKITAKCSAGTYNLGYNFKDPRISWRGAESISLDTNWTTYTTTYTEDFSGIEGWTEDGLNDIRLRMEVFYDTGQYAFVDKVEVIIYYNYFPNLEKGSYKSSQNYAGERTLRRIFDWAILQELFTWYLNPALEFYFNAGDVDSGVDISNTDKIGKIKGKKQVKNFDKVELLGGISELTGNQITASAGAGNIIFKDTYVNIRDTVILGNLASQILSNKGTYPLTVKLFRFDSTKGMIQPGEEVTINADIHYSGSSRTITAGQYKIDKIKYYIKNGIYEKVDLTISDGLVFIKKKKVDITDENSALITQLTPGGGAGGPGISDEPYDQTWDEDGDAATKNVIYDKIEELLNSSLGLTLFLHQDVSADVGGYKLLTETFPDDAKTEVFNVTITTDDQEIEQWVTPSGGLGLQFLLHGIYQLHLHAYRFSGTKNVRLYFKVYKRASGGTETLLGTSHESTILAGAEEQLDLHVEIHEQSLLITDRIVLKIFASLEGAGNNPVVYFYVEGDTLVRFLVPANIGSVSLNSAFNVGKIISGANSEANAFGVGDGTDLLKFYTSAGVPRMKVIGSYGMHFESNDGTWVVISIQEDGANYFDLLWNKAGSYGGMESSGPIRIMPSGITADYLDFYTSGGVPRMKVIGGGWYYLETDNATWVGFQLHEDASNFLNFYWNKTSNYGRIKSSGPLRLSTNNDDDDYIEITTTANVPKISFVGGNGLITNVADPINAQDVATRDWVQGISIL</sequence>
<comment type="caution">
    <text evidence="1">The sequence shown here is derived from an EMBL/GenBank/DDBJ whole genome shotgun (WGS) entry which is preliminary data.</text>
</comment>
<gene>
    <name evidence="1" type="ORF">LCGC14_1114840</name>
</gene>
<organism evidence="1">
    <name type="scientific">marine sediment metagenome</name>
    <dbReference type="NCBI Taxonomy" id="412755"/>
    <lineage>
        <taxon>unclassified sequences</taxon>
        <taxon>metagenomes</taxon>
        <taxon>ecological metagenomes</taxon>
    </lineage>
</organism>
<dbReference type="AlphaFoldDB" id="A0A0F9PNQ5"/>
<reference evidence="1" key="1">
    <citation type="journal article" date="2015" name="Nature">
        <title>Complex archaea that bridge the gap between prokaryotes and eukaryotes.</title>
        <authorList>
            <person name="Spang A."/>
            <person name="Saw J.H."/>
            <person name="Jorgensen S.L."/>
            <person name="Zaremba-Niedzwiedzka K."/>
            <person name="Martijn J."/>
            <person name="Lind A.E."/>
            <person name="van Eijk R."/>
            <person name="Schleper C."/>
            <person name="Guy L."/>
            <person name="Ettema T.J."/>
        </authorList>
    </citation>
    <scope>NUCLEOTIDE SEQUENCE</scope>
</reference>
<accession>A0A0F9PNQ5</accession>